<evidence type="ECO:0000256" key="1">
    <source>
        <dbReference type="ARBA" id="ARBA00001936"/>
    </source>
</evidence>
<dbReference type="Pfam" id="PF01368">
    <property type="entry name" value="DHH"/>
    <property type="match status" value="1"/>
</dbReference>
<accession>A0A5C3N8C3</accession>
<keyword evidence="2" id="KW-0479">Metal-binding</keyword>
<keyword evidence="8" id="KW-1185">Reference proteome</keyword>
<dbReference type="GO" id="GO:0005737">
    <property type="term" value="C:cytoplasm"/>
    <property type="evidence" value="ECO:0007669"/>
    <property type="project" value="InterPro"/>
</dbReference>
<evidence type="ECO:0000256" key="5">
    <source>
        <dbReference type="SAM" id="MobiDB-lite"/>
    </source>
</evidence>
<dbReference type="EMBL" id="ML213508">
    <property type="protein sequence ID" value="TFK53057.1"/>
    <property type="molecule type" value="Genomic_DNA"/>
</dbReference>
<dbReference type="AlphaFoldDB" id="A0A5C3N8C3"/>
<evidence type="ECO:0000313" key="7">
    <source>
        <dbReference type="EMBL" id="TFK53057.1"/>
    </source>
</evidence>
<dbReference type="SUPFAM" id="SSF64182">
    <property type="entry name" value="DHH phosphoesterases"/>
    <property type="match status" value="1"/>
</dbReference>
<evidence type="ECO:0000256" key="2">
    <source>
        <dbReference type="ARBA" id="ARBA00022723"/>
    </source>
</evidence>
<dbReference type="Gene3D" id="3.10.310.20">
    <property type="entry name" value="DHHA2 domain"/>
    <property type="match status" value="1"/>
</dbReference>
<dbReference type="InterPro" id="IPR001667">
    <property type="entry name" value="DDH_dom"/>
</dbReference>
<comment type="cofactor">
    <cofactor evidence="1">
        <name>Mn(2+)</name>
        <dbReference type="ChEBI" id="CHEBI:29035"/>
    </cofactor>
</comment>
<feature type="domain" description="DHHA2" evidence="6">
    <location>
        <begin position="247"/>
        <end position="411"/>
    </location>
</feature>
<dbReference type="STRING" id="5364.A0A5C3N8C3"/>
<dbReference type="GO" id="GO:0046872">
    <property type="term" value="F:metal ion binding"/>
    <property type="evidence" value="ECO:0007669"/>
    <property type="project" value="UniProtKB-KW"/>
</dbReference>
<dbReference type="PANTHER" id="PTHR12112">
    <property type="entry name" value="BNIP - RELATED"/>
    <property type="match status" value="1"/>
</dbReference>
<gene>
    <name evidence="7" type="ORF">OE88DRAFT_1711821</name>
</gene>
<evidence type="ECO:0000256" key="4">
    <source>
        <dbReference type="ARBA" id="ARBA00023211"/>
    </source>
</evidence>
<dbReference type="Proteomes" id="UP000305948">
    <property type="component" value="Unassembled WGS sequence"/>
</dbReference>
<keyword evidence="4" id="KW-0464">Manganese</keyword>
<protein>
    <submittedName>
        <fullName evidence="7">DHH phosphoesterase</fullName>
    </submittedName>
</protein>
<reference evidence="7 8" key="1">
    <citation type="journal article" date="2019" name="Nat. Ecol. Evol.">
        <title>Megaphylogeny resolves global patterns of mushroom evolution.</title>
        <authorList>
            <person name="Varga T."/>
            <person name="Krizsan K."/>
            <person name="Foldi C."/>
            <person name="Dima B."/>
            <person name="Sanchez-Garcia M."/>
            <person name="Sanchez-Ramirez S."/>
            <person name="Szollosi G.J."/>
            <person name="Szarkandi J.G."/>
            <person name="Papp V."/>
            <person name="Albert L."/>
            <person name="Andreopoulos W."/>
            <person name="Angelini C."/>
            <person name="Antonin V."/>
            <person name="Barry K.W."/>
            <person name="Bougher N.L."/>
            <person name="Buchanan P."/>
            <person name="Buyck B."/>
            <person name="Bense V."/>
            <person name="Catcheside P."/>
            <person name="Chovatia M."/>
            <person name="Cooper J."/>
            <person name="Damon W."/>
            <person name="Desjardin D."/>
            <person name="Finy P."/>
            <person name="Geml J."/>
            <person name="Haridas S."/>
            <person name="Hughes K."/>
            <person name="Justo A."/>
            <person name="Karasinski D."/>
            <person name="Kautmanova I."/>
            <person name="Kiss B."/>
            <person name="Kocsube S."/>
            <person name="Kotiranta H."/>
            <person name="LaButti K.M."/>
            <person name="Lechner B.E."/>
            <person name="Liimatainen K."/>
            <person name="Lipzen A."/>
            <person name="Lukacs Z."/>
            <person name="Mihaltcheva S."/>
            <person name="Morgado L.N."/>
            <person name="Niskanen T."/>
            <person name="Noordeloos M.E."/>
            <person name="Ohm R.A."/>
            <person name="Ortiz-Santana B."/>
            <person name="Ovrebo C."/>
            <person name="Racz N."/>
            <person name="Riley R."/>
            <person name="Savchenko A."/>
            <person name="Shiryaev A."/>
            <person name="Soop K."/>
            <person name="Spirin V."/>
            <person name="Szebenyi C."/>
            <person name="Tomsovsky M."/>
            <person name="Tulloss R.E."/>
            <person name="Uehling J."/>
            <person name="Grigoriev I.V."/>
            <person name="Vagvolgyi C."/>
            <person name="Papp T."/>
            <person name="Martin F.M."/>
            <person name="Miettinen O."/>
            <person name="Hibbett D.S."/>
            <person name="Nagy L.G."/>
        </authorList>
    </citation>
    <scope>NUCLEOTIDE SEQUENCE [LARGE SCALE GENOMIC DNA]</scope>
    <source>
        <strain evidence="7 8">OMC1185</strain>
    </source>
</reference>
<proteinExistence type="predicted"/>
<dbReference type="Pfam" id="PF02833">
    <property type="entry name" value="DHHA2"/>
    <property type="match status" value="1"/>
</dbReference>
<dbReference type="InterPro" id="IPR004097">
    <property type="entry name" value="DHHA2"/>
</dbReference>
<dbReference type="InterPro" id="IPR038763">
    <property type="entry name" value="DHH_sf"/>
</dbReference>
<sequence length="414" mass="46400">MANPSLSAFLATTKEQYLSAVRDGTASEWVVVMGNEAGDLDSLASSFGYARFHSVTRDTQKVVALSQTPRTDLHLRAENIYALEQSRIDHSCKELLCIDDIPQTQSKRFPSTQFALVDHNRILPRYTENNPDARVIAIVDHHEDEGHHKDTADPRIVAVPTGSCTSLVAKLFKEKCPDRMTPELAGLLLSGILIDTSGLKPGGKAELADREAAAFLVPIAAQSRDQSFVRMAHAEDEGPMLDIASLTNILQEKKGSISHLSTYDLLRRDYKEYSLTPHWSSSGSILVGLATVPKGLKSWIPGDEEFWSQAEKWMDERCLTVLGILTTFRSRKGKHKREILFIIREGDGKDELASRLWKGLEESEELRVKKKKLEKYESKRTDQDESRKRVYKQGNASATRKAIAPLVKRIIEET</sequence>
<feature type="compositionally biased region" description="Basic and acidic residues" evidence="5">
    <location>
        <begin position="375"/>
        <end position="388"/>
    </location>
</feature>
<evidence type="ECO:0000313" key="8">
    <source>
        <dbReference type="Proteomes" id="UP000305948"/>
    </source>
</evidence>
<evidence type="ECO:0000259" key="6">
    <source>
        <dbReference type="SMART" id="SM01131"/>
    </source>
</evidence>
<dbReference type="Gene3D" id="3.90.1640.10">
    <property type="entry name" value="inorganic pyrophosphatase (n-terminal core)"/>
    <property type="match status" value="1"/>
</dbReference>
<dbReference type="InterPro" id="IPR038222">
    <property type="entry name" value="DHHA2_dom_sf"/>
</dbReference>
<evidence type="ECO:0000256" key="3">
    <source>
        <dbReference type="ARBA" id="ARBA00022801"/>
    </source>
</evidence>
<dbReference type="GO" id="GO:0004309">
    <property type="term" value="F:exopolyphosphatase activity"/>
    <property type="evidence" value="ECO:0007669"/>
    <property type="project" value="TreeGrafter"/>
</dbReference>
<dbReference type="SMART" id="SM01131">
    <property type="entry name" value="DHHA2"/>
    <property type="match status" value="1"/>
</dbReference>
<dbReference type="OrthoDB" id="374045at2759"/>
<dbReference type="PANTHER" id="PTHR12112:SF39">
    <property type="entry name" value="EG:152A3.5 PROTEIN (FBGN0003116_PN PROTEIN)"/>
    <property type="match status" value="1"/>
</dbReference>
<keyword evidence="3" id="KW-0378">Hydrolase</keyword>
<feature type="region of interest" description="Disordered" evidence="5">
    <location>
        <begin position="375"/>
        <end position="397"/>
    </location>
</feature>
<name>A0A5C3N8C3_9AGAM</name>
<organism evidence="7 8">
    <name type="scientific">Heliocybe sulcata</name>
    <dbReference type="NCBI Taxonomy" id="5364"/>
    <lineage>
        <taxon>Eukaryota</taxon>
        <taxon>Fungi</taxon>
        <taxon>Dikarya</taxon>
        <taxon>Basidiomycota</taxon>
        <taxon>Agaricomycotina</taxon>
        <taxon>Agaricomycetes</taxon>
        <taxon>Gloeophyllales</taxon>
        <taxon>Gloeophyllaceae</taxon>
        <taxon>Heliocybe</taxon>
    </lineage>
</organism>